<evidence type="ECO:0008006" key="3">
    <source>
        <dbReference type="Google" id="ProtNLM"/>
    </source>
</evidence>
<name>A0ABT7NS83_9SPHI</name>
<gene>
    <name evidence="1" type="ORF">HX018_17875</name>
</gene>
<dbReference type="Gene3D" id="3.30.470.20">
    <property type="entry name" value="ATP-grasp fold, B domain"/>
    <property type="match status" value="1"/>
</dbReference>
<evidence type="ECO:0000313" key="2">
    <source>
        <dbReference type="Proteomes" id="UP001170954"/>
    </source>
</evidence>
<protein>
    <recommendedName>
        <fullName evidence="3">ATP-grasp domain-containing protein</fullName>
    </recommendedName>
</protein>
<dbReference type="SUPFAM" id="SSF56059">
    <property type="entry name" value="Glutathione synthetase ATP-binding domain-like"/>
    <property type="match status" value="1"/>
</dbReference>
<dbReference type="Proteomes" id="UP001170954">
    <property type="component" value="Unassembled WGS sequence"/>
</dbReference>
<keyword evidence="2" id="KW-1185">Reference proteome</keyword>
<dbReference type="RefSeq" id="WP_286652272.1">
    <property type="nucleotide sequence ID" value="NZ_JACAGK010000072.1"/>
</dbReference>
<accession>A0ABT7NS83</accession>
<reference evidence="1" key="2">
    <citation type="journal article" date="2022" name="Sci. Total Environ.">
        <title>Prevalence, transmission, and molecular epidemiology of tet(X)-positive bacteria among humans, animals, and environmental niches in China: An epidemiological, and genomic-based study.</title>
        <authorList>
            <person name="Dong N."/>
            <person name="Zeng Y."/>
            <person name="Cai C."/>
            <person name="Sun C."/>
            <person name="Lu J."/>
            <person name="Liu C."/>
            <person name="Zhou H."/>
            <person name="Sun Q."/>
            <person name="Shu L."/>
            <person name="Wang H."/>
            <person name="Wang Y."/>
            <person name="Wang S."/>
            <person name="Wu C."/>
            <person name="Chan E.W."/>
            <person name="Chen G."/>
            <person name="Shen Z."/>
            <person name="Chen S."/>
            <person name="Zhang R."/>
        </authorList>
    </citation>
    <scope>NUCLEOTIDE SEQUENCE</scope>
    <source>
        <strain evidence="1">R1692</strain>
    </source>
</reference>
<dbReference type="EMBL" id="JACAGK010000072">
    <property type="protein sequence ID" value="MDM1050110.1"/>
    <property type="molecule type" value="Genomic_DNA"/>
</dbReference>
<organism evidence="1 2">
    <name type="scientific">Sphingobacterium hotanense</name>
    <dbReference type="NCBI Taxonomy" id="649196"/>
    <lineage>
        <taxon>Bacteria</taxon>
        <taxon>Pseudomonadati</taxon>
        <taxon>Bacteroidota</taxon>
        <taxon>Sphingobacteriia</taxon>
        <taxon>Sphingobacteriales</taxon>
        <taxon>Sphingobacteriaceae</taxon>
        <taxon>Sphingobacterium</taxon>
    </lineage>
</organism>
<evidence type="ECO:0000313" key="1">
    <source>
        <dbReference type="EMBL" id="MDM1050110.1"/>
    </source>
</evidence>
<proteinExistence type="predicted"/>
<comment type="caution">
    <text evidence="1">The sequence shown here is derived from an EMBL/GenBank/DDBJ whole genome shotgun (WGS) entry which is preliminary data.</text>
</comment>
<reference evidence="1" key="1">
    <citation type="submission" date="2020-06" db="EMBL/GenBank/DDBJ databases">
        <authorList>
            <person name="Dong N."/>
        </authorList>
    </citation>
    <scope>NUCLEOTIDE SEQUENCE</scope>
    <source>
        <strain evidence="1">R1692</strain>
    </source>
</reference>
<sequence length="59" mass="6641">MKGLGFNTGSIDLILTPDGDYVFLEINPEGQFGMVSHPCNYFLEREMAIIFKKKISNEA</sequence>